<dbReference type="AlphaFoldDB" id="A0A9P9IZ77"/>
<evidence type="ECO:0000313" key="1">
    <source>
        <dbReference type="EMBL" id="KAH7141303.1"/>
    </source>
</evidence>
<protein>
    <submittedName>
        <fullName evidence="1">Uncharacterized protein</fullName>
    </submittedName>
</protein>
<sequence length="252" mass="27995">MPHFNKYHPIRYGVMANISRSHNLREQLVPRSSGFDSLYRSLFLPRGPLLYAAFVNVFMASAMKSLWVETALDCVLRAGCGITFLGDRQSLAVPMSVKKGTHLSHGSMAKIVPILRLRARKVKEREGSHLCRLLISPHDTHISASALCLSRYLLSFTVLIRVTKALRPILTKPLFSLALAVLITHKTNSQLPGFFNSPLHMALTHVSSPPSSLEPLLPNTLAPLSSRPNMRVPTYHLAHTTDATTTTNTRQK</sequence>
<reference evidence="1" key="1">
    <citation type="journal article" date="2021" name="Nat. Commun.">
        <title>Genetic determinants of endophytism in the Arabidopsis root mycobiome.</title>
        <authorList>
            <person name="Mesny F."/>
            <person name="Miyauchi S."/>
            <person name="Thiergart T."/>
            <person name="Pickel B."/>
            <person name="Atanasova L."/>
            <person name="Karlsson M."/>
            <person name="Huettel B."/>
            <person name="Barry K.W."/>
            <person name="Haridas S."/>
            <person name="Chen C."/>
            <person name="Bauer D."/>
            <person name="Andreopoulos W."/>
            <person name="Pangilinan J."/>
            <person name="LaButti K."/>
            <person name="Riley R."/>
            <person name="Lipzen A."/>
            <person name="Clum A."/>
            <person name="Drula E."/>
            <person name="Henrissat B."/>
            <person name="Kohler A."/>
            <person name="Grigoriev I.V."/>
            <person name="Martin F.M."/>
            <person name="Hacquard S."/>
        </authorList>
    </citation>
    <scope>NUCLEOTIDE SEQUENCE</scope>
    <source>
        <strain evidence="1">MPI-CAGE-AT-0021</strain>
    </source>
</reference>
<proteinExistence type="predicted"/>
<dbReference type="Proteomes" id="UP000717696">
    <property type="component" value="Unassembled WGS sequence"/>
</dbReference>
<gene>
    <name evidence="1" type="ORF">B0J13DRAFT_56299</name>
</gene>
<name>A0A9P9IZ77_9HYPO</name>
<accession>A0A9P9IZ77</accession>
<organism evidence="1 2">
    <name type="scientific">Dactylonectria estremocensis</name>
    <dbReference type="NCBI Taxonomy" id="1079267"/>
    <lineage>
        <taxon>Eukaryota</taxon>
        <taxon>Fungi</taxon>
        <taxon>Dikarya</taxon>
        <taxon>Ascomycota</taxon>
        <taxon>Pezizomycotina</taxon>
        <taxon>Sordariomycetes</taxon>
        <taxon>Hypocreomycetidae</taxon>
        <taxon>Hypocreales</taxon>
        <taxon>Nectriaceae</taxon>
        <taxon>Dactylonectria</taxon>
    </lineage>
</organism>
<comment type="caution">
    <text evidence="1">The sequence shown here is derived from an EMBL/GenBank/DDBJ whole genome shotgun (WGS) entry which is preliminary data.</text>
</comment>
<keyword evidence="2" id="KW-1185">Reference proteome</keyword>
<dbReference type="EMBL" id="JAGMUU010000012">
    <property type="protein sequence ID" value="KAH7141303.1"/>
    <property type="molecule type" value="Genomic_DNA"/>
</dbReference>
<evidence type="ECO:0000313" key="2">
    <source>
        <dbReference type="Proteomes" id="UP000717696"/>
    </source>
</evidence>